<comment type="caution">
    <text evidence="3">The sequence shown here is derived from an EMBL/GenBank/DDBJ whole genome shotgun (WGS) entry which is preliminary data.</text>
</comment>
<evidence type="ECO:0000313" key="4">
    <source>
        <dbReference type="Proteomes" id="UP000017820"/>
    </source>
</evidence>
<proteinExistence type="predicted"/>
<organism evidence="3 4">
    <name type="scientific">Pseudoalteromonas luteoviolacea (strain 2ta16)</name>
    <dbReference type="NCBI Taxonomy" id="1353533"/>
    <lineage>
        <taxon>Bacteria</taxon>
        <taxon>Pseudomonadati</taxon>
        <taxon>Pseudomonadota</taxon>
        <taxon>Gammaproteobacteria</taxon>
        <taxon>Alteromonadales</taxon>
        <taxon>Pseudoalteromonadaceae</taxon>
        <taxon>Pseudoalteromonas</taxon>
    </lineage>
</organism>
<sequence length="510" mass="56895">MASYPRVLFIAPFAFLMAISTSSNANEDKSINAKVLMMENGLRDSVLNKSNPTTWSLSQRMAHFNVPGVSIAVIDNYKVVFAKGYGVKEVGTVQPVDENTVFSVGSLSKVATAAAALNLTSQKQIELDTDINTYLKQWRVPESQFTNKDKVTLRGILSHTAGLSLWGFPDFNPHEDTPTVLDTLKGTGLSRTKPVRTFYQPGTSWRYSGGGTTIVQLLFEDVLNQPFETASEDLLFKPLNMTRSTFENPLPKAFGNIAKAHDASGRLEAKPRGWHTFPEMAASGLWSTPSDYAHLMIALMQSYQGKHTYLEHDLAQQMMTEVGFGKFGLGPKMSGAGELRRFRHGGSNQSYKAWMEGHLNLGTGLVIFTNGSNGDNLYEEIRRAVADAFDWPFYRPFYRYEPAINAKWLSQFTGPFTVSRDKYTALERGFISADEPRPKTRHFSLKNNTLYVGERALAPIAPNQFVLQGDDAEEQTYVEFIQNTQGRFETVIIREGANSVVAKKEMAKKL</sequence>
<keyword evidence="1" id="KW-0732">Signal</keyword>
<dbReference type="PANTHER" id="PTHR43283">
    <property type="entry name" value="BETA-LACTAMASE-RELATED"/>
    <property type="match status" value="1"/>
</dbReference>
<feature type="chain" id="PRO_5004720588" evidence="1">
    <location>
        <begin position="26"/>
        <end position="510"/>
    </location>
</feature>
<feature type="domain" description="Beta-lactamase-related" evidence="2">
    <location>
        <begin position="58"/>
        <end position="387"/>
    </location>
</feature>
<dbReference type="InterPro" id="IPR001466">
    <property type="entry name" value="Beta-lactam-related"/>
</dbReference>
<dbReference type="PATRIC" id="fig|1353533.3.peg.561"/>
<dbReference type="Gene3D" id="3.40.710.10">
    <property type="entry name" value="DD-peptidase/beta-lactamase superfamily"/>
    <property type="match status" value="1"/>
</dbReference>
<dbReference type="EMBL" id="AUSV01000008">
    <property type="protein sequence ID" value="ESP95004.1"/>
    <property type="molecule type" value="Genomic_DNA"/>
</dbReference>
<evidence type="ECO:0000313" key="3">
    <source>
        <dbReference type="EMBL" id="ESP95004.1"/>
    </source>
</evidence>
<dbReference type="AlphaFoldDB" id="V4I432"/>
<name>V4I432_PSEL2</name>
<dbReference type="GeneID" id="29921182"/>
<dbReference type="InterPro" id="IPR050789">
    <property type="entry name" value="Diverse_Enzym_Activities"/>
</dbReference>
<evidence type="ECO:0000259" key="2">
    <source>
        <dbReference type="Pfam" id="PF00144"/>
    </source>
</evidence>
<dbReference type="SUPFAM" id="SSF56601">
    <property type="entry name" value="beta-lactamase/transpeptidase-like"/>
    <property type="match status" value="1"/>
</dbReference>
<accession>V4I432</accession>
<gene>
    <name evidence="3" type="ORF">PL2TA16_04560</name>
</gene>
<dbReference type="RefSeq" id="WP_023397524.1">
    <property type="nucleotide sequence ID" value="NZ_AUSV01000008.1"/>
</dbReference>
<dbReference type="Proteomes" id="UP000017820">
    <property type="component" value="Unassembled WGS sequence"/>
</dbReference>
<evidence type="ECO:0000256" key="1">
    <source>
        <dbReference type="SAM" id="SignalP"/>
    </source>
</evidence>
<dbReference type="InterPro" id="IPR012338">
    <property type="entry name" value="Beta-lactam/transpept-like"/>
</dbReference>
<reference evidence="3 4" key="1">
    <citation type="submission" date="2013-07" db="EMBL/GenBank/DDBJ databases">
        <title>Draft genome sequence of Pseudoalteromonas luteoviolacea 2ta16.</title>
        <authorList>
            <person name="Allen E.E."/>
            <person name="Azam F."/>
            <person name="Podell S."/>
        </authorList>
    </citation>
    <scope>NUCLEOTIDE SEQUENCE [LARGE SCALE GENOMIC DNA]</scope>
    <source>
        <strain evidence="3 4">2ta16</strain>
    </source>
</reference>
<protein>
    <submittedName>
        <fullName evidence="3">Beta-lactamase</fullName>
    </submittedName>
</protein>
<feature type="signal peptide" evidence="1">
    <location>
        <begin position="1"/>
        <end position="25"/>
    </location>
</feature>
<dbReference type="Pfam" id="PF00144">
    <property type="entry name" value="Beta-lactamase"/>
    <property type="match status" value="1"/>
</dbReference>